<dbReference type="AlphaFoldDB" id="A0AAV6HKU9"/>
<evidence type="ECO:0000313" key="3">
    <source>
        <dbReference type="Proteomes" id="UP000823561"/>
    </source>
</evidence>
<feature type="region of interest" description="Disordered" evidence="1">
    <location>
        <begin position="35"/>
        <end position="61"/>
    </location>
</feature>
<gene>
    <name evidence="2" type="ORF">AALO_G00010790</name>
</gene>
<dbReference type="Proteomes" id="UP000823561">
    <property type="component" value="Chromosome 1"/>
</dbReference>
<comment type="caution">
    <text evidence="2">The sequence shown here is derived from an EMBL/GenBank/DDBJ whole genome shotgun (WGS) entry which is preliminary data.</text>
</comment>
<feature type="compositionally biased region" description="Basic residues" evidence="1">
    <location>
        <begin position="44"/>
        <end position="53"/>
    </location>
</feature>
<evidence type="ECO:0000256" key="1">
    <source>
        <dbReference type="SAM" id="MobiDB-lite"/>
    </source>
</evidence>
<proteinExistence type="predicted"/>
<reference evidence="2 3" key="1">
    <citation type="submission" date="2020-10" db="EMBL/GenBank/DDBJ databases">
        <title>Chromosome-scale genome assembly of the Allis shad, Alosa alosa.</title>
        <authorList>
            <person name="Margot Z."/>
            <person name="Christophe K."/>
            <person name="Cabau C."/>
            <person name="Louis A."/>
            <person name="Berthelot C."/>
            <person name="Parey E."/>
            <person name="Roest Crollius H."/>
            <person name="Montfort J."/>
            <person name="Robinson-Rechavi M."/>
            <person name="Bucao C."/>
            <person name="Bouchez O."/>
            <person name="Gislard M."/>
            <person name="Lluch J."/>
            <person name="Milhes M."/>
            <person name="Lampietro C."/>
            <person name="Lopez Roques C."/>
            <person name="Donnadieu C."/>
            <person name="Braasch I."/>
            <person name="Desvignes T."/>
            <person name="Postlethwait J."/>
            <person name="Bobe J."/>
            <person name="Guiguen Y."/>
        </authorList>
    </citation>
    <scope>NUCLEOTIDE SEQUENCE [LARGE SCALE GENOMIC DNA]</scope>
    <source>
        <strain evidence="2">M-15738</strain>
        <tissue evidence="2">Blood</tissue>
    </source>
</reference>
<keyword evidence="3" id="KW-1185">Reference proteome</keyword>
<accession>A0AAV6HKU9</accession>
<evidence type="ECO:0000313" key="2">
    <source>
        <dbReference type="EMBL" id="KAG5286087.1"/>
    </source>
</evidence>
<dbReference type="EMBL" id="JADWDJ010000001">
    <property type="protein sequence ID" value="KAG5286087.1"/>
    <property type="molecule type" value="Genomic_DNA"/>
</dbReference>
<protein>
    <submittedName>
        <fullName evidence="2">Uncharacterized protein</fullName>
    </submittedName>
</protein>
<sequence>MEHGPGAQSLGLPSLPTVCAMGAGGIGSGSCMGVGTGGSSGGMRKQRQSHRKSLHSDHSPSISTFLTGPGLIDTSKSHMACINVYLSFVCRIPLP</sequence>
<organism evidence="2 3">
    <name type="scientific">Alosa alosa</name>
    <name type="common">allis shad</name>
    <dbReference type="NCBI Taxonomy" id="278164"/>
    <lineage>
        <taxon>Eukaryota</taxon>
        <taxon>Metazoa</taxon>
        <taxon>Chordata</taxon>
        <taxon>Craniata</taxon>
        <taxon>Vertebrata</taxon>
        <taxon>Euteleostomi</taxon>
        <taxon>Actinopterygii</taxon>
        <taxon>Neopterygii</taxon>
        <taxon>Teleostei</taxon>
        <taxon>Clupei</taxon>
        <taxon>Clupeiformes</taxon>
        <taxon>Clupeoidei</taxon>
        <taxon>Clupeidae</taxon>
        <taxon>Alosa</taxon>
    </lineage>
</organism>
<name>A0AAV6HKU9_9TELE</name>